<gene>
    <name evidence="1" type="ORF">SAMN05192551_101137</name>
</gene>
<dbReference type="Pfam" id="PF11104">
    <property type="entry name" value="PilM_2"/>
    <property type="match status" value="1"/>
</dbReference>
<name>A0A1I3ACX7_9FIRM</name>
<dbReference type="PANTHER" id="PTHR32432">
    <property type="entry name" value="CELL DIVISION PROTEIN FTSA-RELATED"/>
    <property type="match status" value="1"/>
</dbReference>
<dbReference type="RefSeq" id="WP_177208708.1">
    <property type="nucleotide sequence ID" value="NZ_FOQA01000001.1"/>
</dbReference>
<evidence type="ECO:0000313" key="2">
    <source>
        <dbReference type="Proteomes" id="UP000199287"/>
    </source>
</evidence>
<dbReference type="InterPro" id="IPR050696">
    <property type="entry name" value="FtsA/MreB"/>
</dbReference>
<dbReference type="SUPFAM" id="SSF53067">
    <property type="entry name" value="Actin-like ATPase domain"/>
    <property type="match status" value="2"/>
</dbReference>
<proteinExistence type="predicted"/>
<dbReference type="InterPro" id="IPR005883">
    <property type="entry name" value="PilM"/>
</dbReference>
<dbReference type="AlphaFoldDB" id="A0A1I3ACX7"/>
<dbReference type="STRING" id="69895.SAMN05192551_101137"/>
<dbReference type="PANTHER" id="PTHR32432:SF3">
    <property type="entry name" value="ETHANOLAMINE UTILIZATION PROTEIN EUTJ"/>
    <property type="match status" value="1"/>
</dbReference>
<dbReference type="CDD" id="cd24049">
    <property type="entry name" value="ASKHA_NBD_PilM"/>
    <property type="match status" value="1"/>
</dbReference>
<keyword evidence="2" id="KW-1185">Reference proteome</keyword>
<dbReference type="InterPro" id="IPR043129">
    <property type="entry name" value="ATPase_NBD"/>
</dbReference>
<dbReference type="EMBL" id="FOQA01000001">
    <property type="protein sequence ID" value="SFH47918.1"/>
    <property type="molecule type" value="Genomic_DNA"/>
</dbReference>
<accession>A0A1I3ACX7</accession>
<sequence length="362" mass="41525">MKKNKLKLIGKEVIVFDFGHHSIKIVVGKPLKDKILIQQFFTVQTPEGSFKDGKLIEPDLIRQVLQQSIDEHKIKTRNAICTIESSEIITRELNLPKVSEEKMQQMLAYEVEQTLPIQVNEYIIQSKFLNEVIEEGVDKNKVLVTAVPKEMSRGYFELLSSIGLRPLIMDLHFNEMDKLLESKYHLNNLTDVGDKTIALIDLGYQGINIVIVESGIHQLNRLIHYGSHMIDQNIVNFMDVSHGDAVEMKKNISSINQDPSLVESDEENEEMRVINIVQNILDGWMAEIERIFKFYLNQDAKHNIDKILLYGGTSRMVDIDSYFEEYFNIPTSVITSLTNIEIENPSKEVTLYVNALGAMIRK</sequence>
<dbReference type="NCBIfam" id="TIGR01175">
    <property type="entry name" value="pilM"/>
    <property type="match status" value="1"/>
</dbReference>
<evidence type="ECO:0000313" key="1">
    <source>
        <dbReference type="EMBL" id="SFH47918.1"/>
    </source>
</evidence>
<protein>
    <submittedName>
        <fullName evidence="1">Type IV pilus assembly protein PilM</fullName>
    </submittedName>
</protein>
<dbReference type="PIRSF" id="PIRSF019169">
    <property type="entry name" value="PilM"/>
    <property type="match status" value="1"/>
</dbReference>
<dbReference type="Gene3D" id="3.30.420.40">
    <property type="match status" value="2"/>
</dbReference>
<reference evidence="2" key="1">
    <citation type="submission" date="2016-10" db="EMBL/GenBank/DDBJ databases">
        <authorList>
            <person name="Varghese N."/>
            <person name="Submissions S."/>
        </authorList>
    </citation>
    <scope>NUCLEOTIDE SEQUENCE [LARGE SCALE GENOMIC DNA]</scope>
    <source>
        <strain evidence="2">Z-7934</strain>
    </source>
</reference>
<dbReference type="Gene3D" id="3.30.1490.300">
    <property type="match status" value="1"/>
</dbReference>
<dbReference type="Proteomes" id="UP000199287">
    <property type="component" value="Unassembled WGS sequence"/>
</dbReference>
<organism evidence="1 2">
    <name type="scientific">Tindallia magadiensis</name>
    <dbReference type="NCBI Taxonomy" id="69895"/>
    <lineage>
        <taxon>Bacteria</taxon>
        <taxon>Bacillati</taxon>
        <taxon>Bacillota</taxon>
        <taxon>Clostridia</taxon>
        <taxon>Peptostreptococcales</taxon>
        <taxon>Tindalliaceae</taxon>
        <taxon>Tindallia</taxon>
    </lineage>
</organism>